<keyword evidence="3" id="KW-1185">Reference proteome</keyword>
<dbReference type="Proteomes" id="UP000032352">
    <property type="component" value="Chromosome"/>
</dbReference>
<feature type="signal peptide" evidence="1">
    <location>
        <begin position="1"/>
        <end position="20"/>
    </location>
</feature>
<keyword evidence="1" id="KW-0732">Signal</keyword>
<evidence type="ECO:0000256" key="1">
    <source>
        <dbReference type="SAM" id="SignalP"/>
    </source>
</evidence>
<reference evidence="2 3" key="1">
    <citation type="journal article" date="2015" name="Genome Announc.">
        <title>Draft Genome Sequences of Marine Isolates of Thalassomonas viridans and Thalassomonas actiniarum.</title>
        <authorList>
            <person name="Olonade I."/>
            <person name="van Zyl L.J."/>
            <person name="Trindade M."/>
        </authorList>
    </citation>
    <scope>NUCLEOTIDE SEQUENCE [LARGE SCALE GENOMIC DNA]</scope>
    <source>
        <strain evidence="2 3">XOM25</strain>
    </source>
</reference>
<evidence type="ECO:0008006" key="4">
    <source>
        <dbReference type="Google" id="ProtNLM"/>
    </source>
</evidence>
<dbReference type="EMBL" id="CP059733">
    <property type="protein sequence ID" value="WDE04842.1"/>
    <property type="molecule type" value="Genomic_DNA"/>
</dbReference>
<dbReference type="AlphaFoldDB" id="A0AAF0C724"/>
<gene>
    <name evidence="2" type="ORF">SG34_026605</name>
</gene>
<proteinExistence type="predicted"/>
<organism evidence="2 3">
    <name type="scientific">Thalassomonas viridans</name>
    <dbReference type="NCBI Taxonomy" id="137584"/>
    <lineage>
        <taxon>Bacteria</taxon>
        <taxon>Pseudomonadati</taxon>
        <taxon>Pseudomonadota</taxon>
        <taxon>Gammaproteobacteria</taxon>
        <taxon>Alteromonadales</taxon>
        <taxon>Colwelliaceae</taxon>
        <taxon>Thalassomonas</taxon>
    </lineage>
</organism>
<dbReference type="RefSeq" id="WP_044837519.1">
    <property type="nucleotide sequence ID" value="NZ_CP059733.1"/>
</dbReference>
<reference evidence="2 3" key="2">
    <citation type="journal article" date="2022" name="Mar. Drugs">
        <title>Bioassay-Guided Fractionation Leads to the Detection of Cholic Acid Generated by the Rare Thalassomonas sp.</title>
        <authorList>
            <person name="Pheiffer F."/>
            <person name="Schneider Y.K."/>
            <person name="Hansen E.H."/>
            <person name="Andersen J.H."/>
            <person name="Isaksson J."/>
            <person name="Busche T."/>
            <person name="R C."/>
            <person name="Kalinowski J."/>
            <person name="Zyl L.V."/>
            <person name="Trindade M."/>
        </authorList>
    </citation>
    <scope>NUCLEOTIDE SEQUENCE [LARGE SCALE GENOMIC DNA]</scope>
    <source>
        <strain evidence="2 3">XOM25</strain>
    </source>
</reference>
<sequence length="133" mass="14113">MKQTTIAIITAALLASPAFAEQYNHNGTHSDPQITFSTGNVTTFSCGSLPISSCTSQINIEAMAVQACRDQVNDDTDPFVSINGYYHHVQQFAVGVVGATYGSPWTIDVQYSCAGLFHPGSVVIGPAPFEPAE</sequence>
<accession>A0AAF0C724</accession>
<name>A0AAF0C724_9GAMM</name>
<evidence type="ECO:0000313" key="3">
    <source>
        <dbReference type="Proteomes" id="UP000032352"/>
    </source>
</evidence>
<feature type="chain" id="PRO_5042055344" description="Lipoprotein" evidence="1">
    <location>
        <begin position="21"/>
        <end position="133"/>
    </location>
</feature>
<protein>
    <recommendedName>
        <fullName evidence="4">Lipoprotein</fullName>
    </recommendedName>
</protein>
<dbReference type="KEGG" id="tvd:SG34_026605"/>
<evidence type="ECO:0000313" key="2">
    <source>
        <dbReference type="EMBL" id="WDE04842.1"/>
    </source>
</evidence>